<name>A0A0F4XVT3_9PSED</name>
<dbReference type="GO" id="GO:0003677">
    <property type="term" value="F:DNA binding"/>
    <property type="evidence" value="ECO:0007669"/>
    <property type="project" value="UniProtKB-KW"/>
</dbReference>
<dbReference type="Gene3D" id="1.25.40.10">
    <property type="entry name" value="Tetratricopeptide repeat domain"/>
    <property type="match status" value="1"/>
</dbReference>
<dbReference type="GO" id="GO:0006355">
    <property type="term" value="P:regulation of DNA-templated transcription"/>
    <property type="evidence" value="ECO:0007669"/>
    <property type="project" value="InterPro"/>
</dbReference>
<dbReference type="PANTHER" id="PTHR44688:SF16">
    <property type="entry name" value="DNA-BINDING TRANSCRIPTIONAL ACTIVATOR DEVR_DOSR"/>
    <property type="match status" value="1"/>
</dbReference>
<dbReference type="PANTHER" id="PTHR44688">
    <property type="entry name" value="DNA-BINDING TRANSCRIPTIONAL ACTIVATOR DEVR_DOSR"/>
    <property type="match status" value="1"/>
</dbReference>
<dbReference type="EMBL" id="JZXC01000001">
    <property type="protein sequence ID" value="KKA09930.1"/>
    <property type="molecule type" value="Genomic_DNA"/>
</dbReference>
<evidence type="ECO:0000313" key="5">
    <source>
        <dbReference type="EMBL" id="KKA09930.1"/>
    </source>
</evidence>
<dbReference type="PROSITE" id="PS00622">
    <property type="entry name" value="HTH_LUXR_1"/>
    <property type="match status" value="1"/>
</dbReference>
<proteinExistence type="predicted"/>
<dbReference type="InterPro" id="IPR011990">
    <property type="entry name" value="TPR-like_helical_dom_sf"/>
</dbReference>
<dbReference type="InterPro" id="IPR000792">
    <property type="entry name" value="Tscrpt_reg_LuxR_C"/>
</dbReference>
<dbReference type="Pfam" id="PF17874">
    <property type="entry name" value="TPR_MalT"/>
    <property type="match status" value="1"/>
</dbReference>
<dbReference type="CDD" id="cd06170">
    <property type="entry name" value="LuxR_C_like"/>
    <property type="match status" value="1"/>
</dbReference>
<dbReference type="InterPro" id="IPR019734">
    <property type="entry name" value="TPR_rpt"/>
</dbReference>
<feature type="domain" description="HTH luxR-type" evidence="4">
    <location>
        <begin position="702"/>
        <end position="767"/>
    </location>
</feature>
<dbReference type="PRINTS" id="PR00038">
    <property type="entry name" value="HTHLUXR"/>
</dbReference>
<evidence type="ECO:0000256" key="2">
    <source>
        <dbReference type="ARBA" id="ARBA00023125"/>
    </source>
</evidence>
<protein>
    <recommendedName>
        <fullName evidence="4">HTH luxR-type domain-containing protein</fullName>
    </recommendedName>
</protein>
<dbReference type="Proteomes" id="UP000033662">
    <property type="component" value="Unassembled WGS sequence"/>
</dbReference>
<dbReference type="SMART" id="SM00028">
    <property type="entry name" value="TPR"/>
    <property type="match status" value="3"/>
</dbReference>
<accession>A0A0F4XVT3</accession>
<comment type="caution">
    <text evidence="5">The sequence shown here is derived from an EMBL/GenBank/DDBJ whole genome shotgun (WGS) entry which is preliminary data.</text>
</comment>
<evidence type="ECO:0000313" key="6">
    <source>
        <dbReference type="Proteomes" id="UP000033662"/>
    </source>
</evidence>
<dbReference type="AlphaFoldDB" id="A0A0F4XVT3"/>
<dbReference type="SUPFAM" id="SSF46894">
    <property type="entry name" value="C-terminal effector domain of the bipartite response regulators"/>
    <property type="match status" value="1"/>
</dbReference>
<keyword evidence="3" id="KW-0804">Transcription</keyword>
<organism evidence="5 6">
    <name type="scientific">Pseudomonas kilonensis</name>
    <dbReference type="NCBI Taxonomy" id="132476"/>
    <lineage>
        <taxon>Bacteria</taxon>
        <taxon>Pseudomonadati</taxon>
        <taxon>Pseudomonadota</taxon>
        <taxon>Gammaproteobacteria</taxon>
        <taxon>Pseudomonadales</taxon>
        <taxon>Pseudomonadaceae</taxon>
        <taxon>Pseudomonas</taxon>
    </lineage>
</organism>
<gene>
    <name evidence="5" type="ORF">VP02_00840</name>
</gene>
<evidence type="ECO:0000259" key="4">
    <source>
        <dbReference type="PROSITE" id="PS50043"/>
    </source>
</evidence>
<keyword evidence="1" id="KW-0805">Transcription regulation</keyword>
<dbReference type="Pfam" id="PF25873">
    <property type="entry name" value="WHD_MalT"/>
    <property type="match status" value="1"/>
</dbReference>
<dbReference type="Pfam" id="PF00196">
    <property type="entry name" value="GerE"/>
    <property type="match status" value="1"/>
</dbReference>
<dbReference type="Gene3D" id="1.10.10.10">
    <property type="entry name" value="Winged helix-like DNA-binding domain superfamily/Winged helix DNA-binding domain"/>
    <property type="match status" value="1"/>
</dbReference>
<sequence>MHGAAQNNEGFLQSILAAFAESTPEKASEALVTKTLMEVSSSVWIMLDDYPHRPTPELDTLLGRLLNLPNNAVQWWVSTRRRIGINLAKLLIADELLEITGLDLAITQGELIILLGEENDTKAFESTFRDTQGWFAAASIWLAVQQSQRTHLSNNYQIESLLRDYIGIELLDTLPDKLRRQLAILAVASAFNDALCSHLLELDNSHAWFRDLESQGAFLYPIAEHPGWFRLMPTAASILARELNAEDTQRIHLRACNWLEDQEQYRFAIDHALAAGVHHRATKLLEQLADRRLLYGFQSTQVFEWFNDLPASLTHSSSDLVLLGAFAFGATFQVEKAAVCLESLNKFLPAADAGQQRRTFSRAQALLGLLAHASGDLSNAQLHCRDAIELLPVQDWAVQLLCRTTLINHALFAGQLKVADDLLASARQFLKLLDSDLPAVIVDNYQADVMMVRGQLTQAESMLERNLLLISNTIFSERGWVGRTHLKLGQIQMRLGKMALAEEQFLISFRIMNNALEPAAYQALLALADLALLDDEIGKASSLVDKAAKLLTERKMAPASYLACLELAQAKILIRRGEPSRAIPLLERIQQRHASGQCTQPFSTLELLLECEGLAAEAGASDYPKAISKLQAVITKAYSQGYLTSAADLTFKLALIVYKAGNKEEARLWLLKGLEASKSMQHRLPMENLERTYPDLCSSVERDKQYVVLSDREIEVLRLVEACLSNAEIGQRLYISVFTVKSHIQRICGKLGVRRRAQAVAKARSMSIL</sequence>
<dbReference type="InterPro" id="IPR041617">
    <property type="entry name" value="TPR_MalT"/>
</dbReference>
<dbReference type="InterPro" id="IPR059106">
    <property type="entry name" value="WHD_MalT"/>
</dbReference>
<dbReference type="PROSITE" id="PS50043">
    <property type="entry name" value="HTH_LUXR_2"/>
    <property type="match status" value="1"/>
</dbReference>
<evidence type="ECO:0000256" key="3">
    <source>
        <dbReference type="ARBA" id="ARBA00023163"/>
    </source>
</evidence>
<dbReference type="SMART" id="SM00421">
    <property type="entry name" value="HTH_LUXR"/>
    <property type="match status" value="1"/>
</dbReference>
<dbReference type="InterPro" id="IPR036388">
    <property type="entry name" value="WH-like_DNA-bd_sf"/>
</dbReference>
<evidence type="ECO:0000256" key="1">
    <source>
        <dbReference type="ARBA" id="ARBA00023015"/>
    </source>
</evidence>
<reference evidence="5 6" key="1">
    <citation type="submission" date="2015-03" db="EMBL/GenBank/DDBJ databases">
        <title>Pseudomonas fluorescens 1855-344 Genome sequencing and assembly.</title>
        <authorList>
            <person name="Eng W.W.H."/>
            <person name="Gan H.M."/>
            <person name="Savka M.A."/>
        </authorList>
    </citation>
    <scope>NUCLEOTIDE SEQUENCE [LARGE SCALE GENOMIC DNA]</scope>
    <source>
        <strain evidence="5 6">1855-344</strain>
    </source>
</reference>
<dbReference type="InterPro" id="IPR016032">
    <property type="entry name" value="Sig_transdc_resp-reg_C-effctor"/>
</dbReference>
<keyword evidence="2" id="KW-0238">DNA-binding</keyword>
<dbReference type="PATRIC" id="fig|132476.4.peg.183"/>
<dbReference type="SUPFAM" id="SSF48452">
    <property type="entry name" value="TPR-like"/>
    <property type="match status" value="2"/>
</dbReference>